<name>A0A6J5L0Z8_9CAUD</name>
<keyword evidence="1" id="KW-1133">Transmembrane helix</keyword>
<dbReference type="EMBL" id="LR796192">
    <property type="protein sequence ID" value="CAB4126090.1"/>
    <property type="molecule type" value="Genomic_DNA"/>
</dbReference>
<reference evidence="2" key="1">
    <citation type="submission" date="2020-04" db="EMBL/GenBank/DDBJ databases">
        <authorList>
            <person name="Chiriac C."/>
            <person name="Salcher M."/>
            <person name="Ghai R."/>
            <person name="Kavagutti S V."/>
        </authorList>
    </citation>
    <scope>NUCLEOTIDE SEQUENCE</scope>
</reference>
<accession>A0A6J5L0Z8</accession>
<dbReference type="EMBL" id="LR798218">
    <property type="protein sequence ID" value="CAB5194986.1"/>
    <property type="molecule type" value="Genomic_DNA"/>
</dbReference>
<evidence type="ECO:0008006" key="4">
    <source>
        <dbReference type="Google" id="ProtNLM"/>
    </source>
</evidence>
<evidence type="ECO:0000256" key="1">
    <source>
        <dbReference type="SAM" id="Phobius"/>
    </source>
</evidence>
<protein>
    <recommendedName>
        <fullName evidence="4">Excisionase</fullName>
    </recommendedName>
</protein>
<gene>
    <name evidence="3" type="ORF">UFOVP170_37</name>
    <name evidence="2" type="ORF">UFOVP73_15</name>
</gene>
<sequence>MNDQVVMVAPAPYVLMSLAAQITGLTVKAMRHKIDRGQWLDGKEYRKGPDGHIYISMRGFQSWVEKTG</sequence>
<feature type="transmembrane region" description="Helical" evidence="1">
    <location>
        <begin position="6"/>
        <end position="27"/>
    </location>
</feature>
<organism evidence="2">
    <name type="scientific">uncultured Caudovirales phage</name>
    <dbReference type="NCBI Taxonomy" id="2100421"/>
    <lineage>
        <taxon>Viruses</taxon>
        <taxon>Duplodnaviria</taxon>
        <taxon>Heunggongvirae</taxon>
        <taxon>Uroviricota</taxon>
        <taxon>Caudoviricetes</taxon>
        <taxon>Peduoviridae</taxon>
        <taxon>Maltschvirus</taxon>
        <taxon>Maltschvirus maltsch</taxon>
    </lineage>
</organism>
<keyword evidence="1" id="KW-0812">Transmembrane</keyword>
<evidence type="ECO:0000313" key="3">
    <source>
        <dbReference type="EMBL" id="CAB5194986.1"/>
    </source>
</evidence>
<evidence type="ECO:0000313" key="2">
    <source>
        <dbReference type="EMBL" id="CAB4126090.1"/>
    </source>
</evidence>
<proteinExistence type="predicted"/>
<keyword evidence="1" id="KW-0472">Membrane</keyword>